<dbReference type="GO" id="GO:0003723">
    <property type="term" value="F:RNA binding"/>
    <property type="evidence" value="ECO:0007669"/>
    <property type="project" value="InterPro"/>
</dbReference>
<accession>A0A1L3KLQ3</accession>
<dbReference type="PROSITE" id="PS50507">
    <property type="entry name" value="RDRP_SSRNA_POS"/>
    <property type="match status" value="1"/>
</dbReference>
<dbReference type="GO" id="GO:0003968">
    <property type="term" value="F:RNA-directed RNA polymerase activity"/>
    <property type="evidence" value="ECO:0007669"/>
    <property type="project" value="InterPro"/>
</dbReference>
<evidence type="ECO:0000256" key="1">
    <source>
        <dbReference type="ARBA" id="ARBA00022679"/>
    </source>
</evidence>
<feature type="domain" description="RdRp catalytic" evidence="4">
    <location>
        <begin position="193"/>
        <end position="305"/>
    </location>
</feature>
<evidence type="ECO:0000313" key="5">
    <source>
        <dbReference type="EMBL" id="APG78341.1"/>
    </source>
</evidence>
<dbReference type="GO" id="GO:0039694">
    <property type="term" value="P:viral RNA genome replication"/>
    <property type="evidence" value="ECO:0007669"/>
    <property type="project" value="InterPro"/>
</dbReference>
<dbReference type="GO" id="GO:0006351">
    <property type="term" value="P:DNA-templated transcription"/>
    <property type="evidence" value="ECO:0007669"/>
    <property type="project" value="InterPro"/>
</dbReference>
<name>A0A1L3KLQ3_9VIRU</name>
<dbReference type="InterPro" id="IPR043502">
    <property type="entry name" value="DNA/RNA_pol_sf"/>
</dbReference>
<keyword evidence="3" id="KW-0693">Viral RNA replication</keyword>
<protein>
    <submittedName>
        <fullName evidence="5">RdRp</fullName>
    </submittedName>
</protein>
<dbReference type="Pfam" id="PF00680">
    <property type="entry name" value="RdRP_1"/>
    <property type="match status" value="1"/>
</dbReference>
<organism evidence="5">
    <name type="scientific">Wenling partiti-like virus 12</name>
    <dbReference type="NCBI Taxonomy" id="1923518"/>
    <lineage>
        <taxon>Viruses</taxon>
        <taxon>Riboviria</taxon>
    </lineage>
</organism>
<sequence>MSLSKYYGIVKSEGYTRKCSDRDALSKWQNGYYSAQRRARTCHWDWRRIEEICEDVKRLLKPHVPLDVRPVDAVRETFASLSKSAGHSFSGTDYGTKDNIPDSELYRAEKVLDLHGQGITQPMPHYKIAFRTQIRKKKAKRRIILISPGPLAMVEKRWAAPFQAIMELVGPPIGTGFSWFEGSGSRITPLISPITKSFDFESFDNSSPTRLTRLIFDIIASSFNMSERDENIFRGIVRSHTYAKANYRGRVFRLTGGIRTGSSFTHIIGTLTGLIMTRYIFGDVPSYHYGDDFIVKTKLSIKQACLIASRTSFSLSPTKSKPGISWLGLRLRGTRWVLDDPIKRYAQIFIPPKRMAFLPRVQAAFLNCGADPMRLVLKRWLLRKHERRIPHPELDYWFPSGLETYHPPNGENSIFNIELVMKRHML</sequence>
<evidence type="ECO:0000259" key="4">
    <source>
        <dbReference type="PROSITE" id="PS50507"/>
    </source>
</evidence>
<evidence type="ECO:0000256" key="2">
    <source>
        <dbReference type="ARBA" id="ARBA00022695"/>
    </source>
</evidence>
<dbReference type="EMBL" id="KX884226">
    <property type="protein sequence ID" value="APG78341.1"/>
    <property type="molecule type" value="Genomic_RNA"/>
</dbReference>
<keyword evidence="2" id="KW-0548">Nucleotidyltransferase</keyword>
<dbReference type="InterPro" id="IPR001205">
    <property type="entry name" value="RNA-dir_pol_C"/>
</dbReference>
<keyword evidence="1" id="KW-0808">Transferase</keyword>
<dbReference type="SUPFAM" id="SSF56672">
    <property type="entry name" value="DNA/RNA polymerases"/>
    <property type="match status" value="1"/>
</dbReference>
<dbReference type="InterPro" id="IPR007094">
    <property type="entry name" value="RNA-dir_pol_PSvirus"/>
</dbReference>
<reference evidence="5" key="1">
    <citation type="journal article" date="2016" name="Nature">
        <title>Redefining the invertebrate RNA virosphere.</title>
        <authorList>
            <person name="Shi M."/>
            <person name="Lin X.D."/>
            <person name="Tian J.H."/>
            <person name="Chen L.J."/>
            <person name="Chen X."/>
            <person name="Li C.X."/>
            <person name="Qin X.C."/>
            <person name="Li J."/>
            <person name="Cao J.P."/>
            <person name="Eden J.S."/>
            <person name="Buchmann J."/>
            <person name="Wang W."/>
            <person name="Xu J."/>
            <person name="Holmes E.C."/>
            <person name="Zhang Y.Z."/>
        </authorList>
    </citation>
    <scope>NUCLEOTIDE SEQUENCE</scope>
    <source>
        <strain evidence="5">WLJQ98567</strain>
    </source>
</reference>
<evidence type="ECO:0000256" key="3">
    <source>
        <dbReference type="ARBA" id="ARBA00022953"/>
    </source>
</evidence>
<proteinExistence type="predicted"/>